<protein>
    <recommendedName>
        <fullName evidence="3">C3H1-type domain-containing protein</fullName>
    </recommendedName>
</protein>
<keyword evidence="1" id="KW-0479">Metal-binding</keyword>
<organism evidence="4">
    <name type="scientific">Zooxanthella nutricula</name>
    <dbReference type="NCBI Taxonomy" id="1333877"/>
    <lineage>
        <taxon>Eukaryota</taxon>
        <taxon>Sar</taxon>
        <taxon>Alveolata</taxon>
        <taxon>Dinophyceae</taxon>
        <taxon>Peridiniales</taxon>
        <taxon>Peridiniales incertae sedis</taxon>
        <taxon>Zooxanthella</taxon>
    </lineage>
</organism>
<feature type="compositionally biased region" description="Low complexity" evidence="2">
    <location>
        <begin position="115"/>
        <end position="134"/>
    </location>
</feature>
<evidence type="ECO:0000256" key="2">
    <source>
        <dbReference type="SAM" id="MobiDB-lite"/>
    </source>
</evidence>
<feature type="domain" description="C3H1-type" evidence="3">
    <location>
        <begin position="246"/>
        <end position="274"/>
    </location>
</feature>
<feature type="compositionally biased region" description="Pro residues" evidence="2">
    <location>
        <begin position="1"/>
        <end position="11"/>
    </location>
</feature>
<feature type="region of interest" description="Disordered" evidence="2">
    <location>
        <begin position="91"/>
        <end position="151"/>
    </location>
</feature>
<dbReference type="GO" id="GO:0008270">
    <property type="term" value="F:zinc ion binding"/>
    <property type="evidence" value="ECO:0007669"/>
    <property type="project" value="UniProtKB-KW"/>
</dbReference>
<feature type="region of interest" description="Disordered" evidence="2">
    <location>
        <begin position="1"/>
        <end position="29"/>
    </location>
</feature>
<keyword evidence="1" id="KW-0863">Zinc-finger</keyword>
<dbReference type="EMBL" id="HBGW01060397">
    <property type="protein sequence ID" value="CAD9602593.1"/>
    <property type="molecule type" value="Transcribed_RNA"/>
</dbReference>
<evidence type="ECO:0000256" key="1">
    <source>
        <dbReference type="PROSITE-ProRule" id="PRU00723"/>
    </source>
</evidence>
<dbReference type="PROSITE" id="PS50103">
    <property type="entry name" value="ZF_C3H1"/>
    <property type="match status" value="1"/>
</dbReference>
<dbReference type="AlphaFoldDB" id="A0A7S2PKF9"/>
<evidence type="ECO:0000313" key="4">
    <source>
        <dbReference type="EMBL" id="CAD9602593.1"/>
    </source>
</evidence>
<keyword evidence="1" id="KW-0862">Zinc</keyword>
<feature type="zinc finger region" description="C3H1-type" evidence="1">
    <location>
        <begin position="246"/>
        <end position="274"/>
    </location>
</feature>
<accession>A0A7S2PKF9</accession>
<name>A0A7S2PKF9_9DINO</name>
<evidence type="ECO:0000259" key="3">
    <source>
        <dbReference type="PROSITE" id="PS50103"/>
    </source>
</evidence>
<gene>
    <name evidence="4" type="ORF">BRAN1462_LOCUS38479</name>
</gene>
<dbReference type="InterPro" id="IPR000571">
    <property type="entry name" value="Znf_CCCH"/>
</dbReference>
<proteinExistence type="predicted"/>
<sequence length="289" mass="30095">MFVPPPPPSSPPDHAGIKLAPQAPEGRPPMIKAPFWSPPPATSTFQVPMLPFPVALQGEDPFPATGGSPSTGHIAAATTGHMGVIQAARAWQASSTPIPRLPPQEARRASRRAKQATPPAQQAPRRAAPHATTAVLPAPSTEAPPLSMQGACTNPDGVVERVRKALASQHGVVACADAITGPRGWTITAYVHSQYVQACNEQLLSIARKALLAEAGELRGVCLIGYAAEPFIRMPLGFGCAVASVPSGATICKDHFANGFCSKPGTCSAQHPTDQVGISVMLKRAGKKR</sequence>
<reference evidence="4" key="1">
    <citation type="submission" date="2021-01" db="EMBL/GenBank/DDBJ databases">
        <authorList>
            <person name="Corre E."/>
            <person name="Pelletier E."/>
            <person name="Niang G."/>
            <person name="Scheremetjew M."/>
            <person name="Finn R."/>
            <person name="Kale V."/>
            <person name="Holt S."/>
            <person name="Cochrane G."/>
            <person name="Meng A."/>
            <person name="Brown T."/>
            <person name="Cohen L."/>
        </authorList>
    </citation>
    <scope>NUCLEOTIDE SEQUENCE</scope>
    <source>
        <strain evidence="4">RCC3387</strain>
    </source>
</reference>